<name>A0ACB7V9N7_DIOAL</name>
<gene>
    <name evidence="1" type="ORF">IHE45_10G021500</name>
</gene>
<reference evidence="2" key="1">
    <citation type="journal article" date="2022" name="Nat. Commun.">
        <title>Chromosome evolution and the genetic basis of agronomically important traits in greater yam.</title>
        <authorList>
            <person name="Bredeson J.V."/>
            <person name="Lyons J.B."/>
            <person name="Oniyinde I.O."/>
            <person name="Okereke N.R."/>
            <person name="Kolade O."/>
            <person name="Nnabue I."/>
            <person name="Nwadili C.O."/>
            <person name="Hribova E."/>
            <person name="Parker M."/>
            <person name="Nwogha J."/>
            <person name="Shu S."/>
            <person name="Carlson J."/>
            <person name="Kariba R."/>
            <person name="Muthemba S."/>
            <person name="Knop K."/>
            <person name="Barton G.J."/>
            <person name="Sherwood A.V."/>
            <person name="Lopez-Montes A."/>
            <person name="Asiedu R."/>
            <person name="Jamnadass R."/>
            <person name="Muchugi A."/>
            <person name="Goodstein D."/>
            <person name="Egesi C.N."/>
            <person name="Featherston J."/>
            <person name="Asfaw A."/>
            <person name="Simpson G.G."/>
            <person name="Dolezel J."/>
            <person name="Hendre P.S."/>
            <person name="Van Deynze A."/>
            <person name="Kumar P.L."/>
            <person name="Obidiegwu J.E."/>
            <person name="Bhattacharjee R."/>
            <person name="Rokhsar D.S."/>
        </authorList>
    </citation>
    <scope>NUCLEOTIDE SEQUENCE [LARGE SCALE GENOMIC DNA]</scope>
    <source>
        <strain evidence="2">cv. TDa95/00328</strain>
    </source>
</reference>
<sequence length="227" mass="24629">MTTAEAKPFLSPVRSQSSYLRFLSLVYILKSSSHCSSIPILRSSICPQPNFKPFAISASSSTSASITIFHGPCFVHLTLVPSKPDDYSKLGTLALISIPSFLYPIPFVPPDSLSFPYPITITPANFGCSSFRKQAPVALSAVGAHAVVAKSYARIFFRNFVAIGEIYSLEMEIVGLYHECTTSDVVTVNLAGSWLINHTPGKEYKLKPIGDAEYERKIGVIASSPST</sequence>
<proteinExistence type="predicted"/>
<evidence type="ECO:0000313" key="2">
    <source>
        <dbReference type="Proteomes" id="UP000827976"/>
    </source>
</evidence>
<keyword evidence="1" id="KW-0456">Lyase</keyword>
<evidence type="ECO:0000313" key="1">
    <source>
        <dbReference type="EMBL" id="KAH7670370.1"/>
    </source>
</evidence>
<keyword evidence="2" id="KW-1185">Reference proteome</keyword>
<organism evidence="1 2">
    <name type="scientific">Dioscorea alata</name>
    <name type="common">Purple yam</name>
    <dbReference type="NCBI Taxonomy" id="55571"/>
    <lineage>
        <taxon>Eukaryota</taxon>
        <taxon>Viridiplantae</taxon>
        <taxon>Streptophyta</taxon>
        <taxon>Embryophyta</taxon>
        <taxon>Tracheophyta</taxon>
        <taxon>Spermatophyta</taxon>
        <taxon>Magnoliopsida</taxon>
        <taxon>Liliopsida</taxon>
        <taxon>Dioscoreales</taxon>
        <taxon>Dioscoreaceae</taxon>
        <taxon>Dioscorea</taxon>
    </lineage>
</organism>
<dbReference type="Proteomes" id="UP000827976">
    <property type="component" value="Chromosome 10"/>
</dbReference>
<dbReference type="EMBL" id="CM037020">
    <property type="protein sequence ID" value="KAH7670370.1"/>
    <property type="molecule type" value="Genomic_DNA"/>
</dbReference>
<comment type="caution">
    <text evidence="1">The sequence shown here is derived from an EMBL/GenBank/DDBJ whole genome shotgun (WGS) entry which is preliminary data.</text>
</comment>
<accession>A0ACB7V9N7</accession>
<protein>
    <submittedName>
        <fullName evidence="1">3-isopropylmalate dehydratase protein</fullName>
        <ecNumber evidence="1">4.2.1.33</ecNumber>
    </submittedName>
</protein>
<dbReference type="EC" id="4.2.1.33" evidence="1"/>